<dbReference type="NCBIfam" id="TIGR03086">
    <property type="entry name" value="TIGR03086 family metal-binding protein"/>
    <property type="match status" value="1"/>
</dbReference>
<evidence type="ECO:0000313" key="3">
    <source>
        <dbReference type="Proteomes" id="UP000295281"/>
    </source>
</evidence>
<protein>
    <submittedName>
        <fullName evidence="2">Uncharacterized protein (TIGR03086 family)</fullName>
    </submittedName>
</protein>
<dbReference type="OrthoDB" id="5185819at2"/>
<gene>
    <name evidence="2" type="ORF">EV190_11257</name>
</gene>
<dbReference type="Proteomes" id="UP000295281">
    <property type="component" value="Unassembled WGS sequence"/>
</dbReference>
<name>A0A4R6UUB8_9ACTN</name>
<dbReference type="Gene3D" id="1.20.120.450">
    <property type="entry name" value="dinb family like domain"/>
    <property type="match status" value="1"/>
</dbReference>
<dbReference type="EMBL" id="SNYN01000012">
    <property type="protein sequence ID" value="TDQ50752.1"/>
    <property type="molecule type" value="Genomic_DNA"/>
</dbReference>
<dbReference type="InterPro" id="IPR024344">
    <property type="entry name" value="MDMPI_metal-binding"/>
</dbReference>
<comment type="caution">
    <text evidence="2">The sequence shown here is derived from an EMBL/GenBank/DDBJ whole genome shotgun (WGS) entry which is preliminary data.</text>
</comment>
<dbReference type="Pfam" id="PF11716">
    <property type="entry name" value="MDMPI_N"/>
    <property type="match status" value="1"/>
</dbReference>
<evidence type="ECO:0000313" key="2">
    <source>
        <dbReference type="EMBL" id="TDQ50752.1"/>
    </source>
</evidence>
<sequence length="182" mass="19553">MTEISERYDALATEFTRRVEAVAPDGWDAPSPCAGWSARDVLRHVIESHTAMPGYAGLSVALAGSVEDDPRAAWAEARDAMRKLLGDPALASREYEGHFGRTSLQATVDRFLGFDLLVHAWDIARATGQDETLPAAEVARVRADALALGDSLRMEGVCGPEVPVPDGASEQDRLLALLGRTP</sequence>
<feature type="domain" description="Mycothiol-dependent maleylpyruvate isomerase metal-binding" evidence="1">
    <location>
        <begin position="9"/>
        <end position="124"/>
    </location>
</feature>
<evidence type="ECO:0000259" key="1">
    <source>
        <dbReference type="Pfam" id="PF11716"/>
    </source>
</evidence>
<dbReference type="RefSeq" id="WP_133742231.1">
    <property type="nucleotide sequence ID" value="NZ_SNYN01000012.1"/>
</dbReference>
<dbReference type="GO" id="GO:0046872">
    <property type="term" value="F:metal ion binding"/>
    <property type="evidence" value="ECO:0007669"/>
    <property type="project" value="InterPro"/>
</dbReference>
<dbReference type="NCBIfam" id="TIGR03083">
    <property type="entry name" value="maleylpyruvate isomerase family mycothiol-dependent enzyme"/>
    <property type="match status" value="1"/>
</dbReference>
<dbReference type="InterPro" id="IPR017520">
    <property type="entry name" value="CHP03086"/>
</dbReference>
<accession>A0A4R6UUB8</accession>
<keyword evidence="3" id="KW-1185">Reference proteome</keyword>
<organism evidence="2 3">
    <name type="scientific">Actinorugispora endophytica</name>
    <dbReference type="NCBI Taxonomy" id="1605990"/>
    <lineage>
        <taxon>Bacteria</taxon>
        <taxon>Bacillati</taxon>
        <taxon>Actinomycetota</taxon>
        <taxon>Actinomycetes</taxon>
        <taxon>Streptosporangiales</taxon>
        <taxon>Nocardiopsidaceae</taxon>
        <taxon>Actinorugispora</taxon>
    </lineage>
</organism>
<dbReference type="InterPro" id="IPR017517">
    <property type="entry name" value="Maleyloyr_isom"/>
</dbReference>
<proteinExistence type="predicted"/>
<dbReference type="InterPro" id="IPR034660">
    <property type="entry name" value="DinB/YfiT-like"/>
</dbReference>
<reference evidence="2 3" key="1">
    <citation type="submission" date="2019-03" db="EMBL/GenBank/DDBJ databases">
        <title>Genomic Encyclopedia of Type Strains, Phase IV (KMG-IV): sequencing the most valuable type-strain genomes for metagenomic binning, comparative biology and taxonomic classification.</title>
        <authorList>
            <person name="Goeker M."/>
        </authorList>
    </citation>
    <scope>NUCLEOTIDE SEQUENCE [LARGE SCALE GENOMIC DNA]</scope>
    <source>
        <strain evidence="2 3">DSM 46770</strain>
    </source>
</reference>
<dbReference type="AlphaFoldDB" id="A0A4R6UUB8"/>
<dbReference type="SUPFAM" id="SSF109854">
    <property type="entry name" value="DinB/YfiT-like putative metalloenzymes"/>
    <property type="match status" value="1"/>
</dbReference>